<dbReference type="CDD" id="cd24004">
    <property type="entry name" value="ASKHA_NBD_PilM-like"/>
    <property type="match status" value="1"/>
</dbReference>
<name>F9DW55_9BACL</name>
<dbReference type="EMBL" id="AFPZ01000097">
    <property type="protein sequence ID" value="EGQ22157.1"/>
    <property type="molecule type" value="Genomic_DNA"/>
</dbReference>
<dbReference type="SUPFAM" id="SSF53067">
    <property type="entry name" value="Actin-like ATPase domain"/>
    <property type="match status" value="2"/>
</dbReference>
<feature type="domain" description="SHS2" evidence="1">
    <location>
        <begin position="8"/>
        <end position="205"/>
    </location>
</feature>
<dbReference type="Pfam" id="PF14450">
    <property type="entry name" value="FtsA"/>
    <property type="match status" value="1"/>
</dbReference>
<dbReference type="PANTHER" id="PTHR32432:SF3">
    <property type="entry name" value="ETHANOLAMINE UTILIZATION PROTEIN EUTJ"/>
    <property type="match status" value="1"/>
</dbReference>
<evidence type="ECO:0000259" key="1">
    <source>
        <dbReference type="SMART" id="SM00842"/>
    </source>
</evidence>
<comment type="caution">
    <text evidence="2">The sequence shown here is derived from an EMBL/GenBank/DDBJ whole genome shotgun (WGS) entry which is preliminary data.</text>
</comment>
<organism evidence="2 3">
    <name type="scientific">Sporosarcina newyorkensis 2681</name>
    <dbReference type="NCBI Taxonomy" id="1027292"/>
    <lineage>
        <taxon>Bacteria</taxon>
        <taxon>Bacillati</taxon>
        <taxon>Bacillota</taxon>
        <taxon>Bacilli</taxon>
        <taxon>Bacillales</taxon>
        <taxon>Caryophanaceae</taxon>
        <taxon>Sporosarcina</taxon>
    </lineage>
</organism>
<dbReference type="InterPro" id="IPR043129">
    <property type="entry name" value="ATPase_NBD"/>
</dbReference>
<dbReference type="PANTHER" id="PTHR32432">
    <property type="entry name" value="CELL DIVISION PROTEIN FTSA-RELATED"/>
    <property type="match status" value="1"/>
</dbReference>
<dbReference type="AlphaFoldDB" id="F9DW55"/>
<proteinExistence type="predicted"/>
<evidence type="ECO:0000313" key="2">
    <source>
        <dbReference type="EMBL" id="EGQ22157.1"/>
    </source>
</evidence>
<dbReference type="SMART" id="SM00842">
    <property type="entry name" value="FtsA"/>
    <property type="match status" value="1"/>
</dbReference>
<accession>F9DW55</accession>
<dbReference type="HOGENOM" id="CLU_010661_0_0_9"/>
<dbReference type="Gene3D" id="3.30.420.40">
    <property type="match status" value="2"/>
</dbReference>
<keyword evidence="2" id="KW-0131">Cell cycle</keyword>
<protein>
    <submittedName>
        <fullName evidence="2">Cell division protein</fullName>
    </submittedName>
</protein>
<gene>
    <name evidence="2" type="primary">ftsA2</name>
    <name evidence="2" type="ORF">HMPREF9372_3036</name>
</gene>
<dbReference type="eggNOG" id="COG0849">
    <property type="taxonomic scope" value="Bacteria"/>
</dbReference>
<dbReference type="RefSeq" id="WP_009497705.1">
    <property type="nucleotide sequence ID" value="NZ_GL982998.1"/>
</dbReference>
<dbReference type="GO" id="GO:0051301">
    <property type="term" value="P:cell division"/>
    <property type="evidence" value="ECO:0007669"/>
    <property type="project" value="UniProtKB-KW"/>
</dbReference>
<dbReference type="Gene3D" id="3.30.1490.300">
    <property type="match status" value="1"/>
</dbReference>
<dbReference type="InterPro" id="IPR003494">
    <property type="entry name" value="SHS2_FtsA"/>
</dbReference>
<evidence type="ECO:0000313" key="3">
    <source>
        <dbReference type="Proteomes" id="UP000005316"/>
    </source>
</evidence>
<dbReference type="InterPro" id="IPR050696">
    <property type="entry name" value="FtsA/MreB"/>
</dbReference>
<dbReference type="Proteomes" id="UP000005316">
    <property type="component" value="Unassembled WGS sequence"/>
</dbReference>
<dbReference type="STRING" id="759851.SAMN04244570_1265"/>
<keyword evidence="2" id="KW-0132">Cell division</keyword>
<reference evidence="2 3" key="1">
    <citation type="submission" date="2011-04" db="EMBL/GenBank/DDBJ databases">
        <authorList>
            <person name="Muzny D."/>
            <person name="Qin X."/>
            <person name="Deng J."/>
            <person name="Jiang H."/>
            <person name="Liu Y."/>
            <person name="Qu J."/>
            <person name="Song X.-Z."/>
            <person name="Zhang L."/>
            <person name="Thornton R."/>
            <person name="Coyle M."/>
            <person name="Francisco L."/>
            <person name="Jackson L."/>
            <person name="Javaid M."/>
            <person name="Korchina V."/>
            <person name="Kovar C."/>
            <person name="Mata R."/>
            <person name="Mathew T."/>
            <person name="Ngo R."/>
            <person name="Nguyen L."/>
            <person name="Nguyen N."/>
            <person name="Okwuonu G."/>
            <person name="Ongeri F."/>
            <person name="Pham C."/>
            <person name="Simmons D."/>
            <person name="Wilczek-Boney K."/>
            <person name="Hale W."/>
            <person name="Jakkamsetti A."/>
            <person name="Pham P."/>
            <person name="Ruth R."/>
            <person name="San Lucas F."/>
            <person name="Warren J."/>
            <person name="Zhang J."/>
            <person name="Zhao Z."/>
            <person name="Zhou C."/>
            <person name="Zhu D."/>
            <person name="Lee S."/>
            <person name="Bess C."/>
            <person name="Blankenburg K."/>
            <person name="Forbes L."/>
            <person name="Fu Q."/>
            <person name="Gubbala S."/>
            <person name="Hirani K."/>
            <person name="Jayaseelan J.C."/>
            <person name="Lara F."/>
            <person name="Munidasa M."/>
            <person name="Palculict T."/>
            <person name="Patil S."/>
            <person name="Pu L.-L."/>
            <person name="Saada N."/>
            <person name="Tang L."/>
            <person name="Weissenberger G."/>
            <person name="Zhu Y."/>
            <person name="Hemphill L."/>
            <person name="Shang Y."/>
            <person name="Youmans B."/>
            <person name="Ayvaz T."/>
            <person name="Ross M."/>
            <person name="Santibanez J."/>
            <person name="Aqrawi P."/>
            <person name="Gross S."/>
            <person name="Joshi V."/>
            <person name="Fowler G."/>
            <person name="Nazareth L."/>
            <person name="Reid J."/>
            <person name="Worley K."/>
            <person name="Petrosino J."/>
            <person name="Highlander S."/>
            <person name="Gibbs R."/>
        </authorList>
    </citation>
    <scope>NUCLEOTIDE SEQUENCE [LARGE SCALE GENOMIC DNA]</scope>
    <source>
        <strain evidence="2 3">2681</strain>
    </source>
</reference>
<sequence length="716" mass="78755">MKILVNTLFALDIGTRSVVGIVLEEYDDSFHIIDLISKEHKERSMIDGQIHNILSVASIIQEIKQELEQHHGKLQHVSVAAAGRSLKTAEGSITIDISERSLISTEDINRLELSAVQNAQQTLLTSDELKEDDHYYCVGYSVLHYKLNGEEIGSLIDQKGKEATVEVIATFLPRVVVESLLAALKRADLEMEALTLEPIAAINVLIPPSMRRLNIALVDIGAGTSDIAIANENTVTAYGMVPVAGDEVTETLSSHYLLDFPLAEQMKRQIASQETLTFHDILGFEQEIPAEEVIDVIRPAVQRLAISISEEIRRLNNGTSPQAVMIVGGGSLTPTLSKELSVQLELPENRVAIRSLDALTGVTLNDTIEASPALVTPIGIAIAAKRAPIHYMSITVNEQDIRLFELKEMTVGDALLAAHVTARQLYGKPGLALTVKLNGRWVTIPGEHGSSTTILLNGREASTKDRIRNQDVIELDFGMDGKDAEAAVKDLVDGPASIHFHLDGLAVTVDSEVLLNGQVASIDTMVSDRDELIVRQANTLGAAIEKVYSIQHPKVSAESFSVKWNGSNHILKHRPSKYLVDGREITHQYIIQDGDIIETRSPEHLSIKEIADELEIILEARADVMFNTEPVSIKKQRTAVFINGQLADHAYQVQPEDQVEFKSVSDAPIIFSDIFSFTDFSLPTNSASAYRLLRNGESIRFNEPIFGGDRLEIQFE</sequence>